<dbReference type="Pfam" id="PF03652">
    <property type="entry name" value="RuvX"/>
    <property type="match status" value="1"/>
</dbReference>
<dbReference type="InterPro" id="IPR006641">
    <property type="entry name" value="YqgF/RNaseH-like_dom"/>
</dbReference>
<evidence type="ECO:0000256" key="4">
    <source>
        <dbReference type="ARBA" id="ARBA00022801"/>
    </source>
</evidence>
<keyword evidence="8" id="KW-1185">Reference proteome</keyword>
<gene>
    <name evidence="7" type="ORF">MSZNOR_3077</name>
</gene>
<keyword evidence="3 5" id="KW-0540">Nuclease</keyword>
<evidence type="ECO:0000256" key="2">
    <source>
        <dbReference type="ARBA" id="ARBA00022517"/>
    </source>
</evidence>
<dbReference type="InterPro" id="IPR012337">
    <property type="entry name" value="RNaseH-like_sf"/>
</dbReference>
<dbReference type="HAMAP" id="MF_00651">
    <property type="entry name" value="Nuclease_YqgF"/>
    <property type="match status" value="1"/>
</dbReference>
<dbReference type="InterPro" id="IPR037027">
    <property type="entry name" value="YqgF/RNaseH-like_dom_sf"/>
</dbReference>
<keyword evidence="1 5" id="KW-0963">Cytoplasm</keyword>
<dbReference type="NCBIfam" id="TIGR00250">
    <property type="entry name" value="RNAse_H_YqgF"/>
    <property type="match status" value="1"/>
</dbReference>
<dbReference type="PANTHER" id="PTHR33317:SF4">
    <property type="entry name" value="POLYNUCLEOTIDYL TRANSFERASE, RIBONUCLEASE H-LIKE SUPERFAMILY PROTEIN"/>
    <property type="match status" value="1"/>
</dbReference>
<dbReference type="SUPFAM" id="SSF53098">
    <property type="entry name" value="Ribonuclease H-like"/>
    <property type="match status" value="1"/>
</dbReference>
<name>A0ABN8X532_9GAMM</name>
<dbReference type="RefSeq" id="WP_036269121.1">
    <property type="nucleotide sequence ID" value="NZ_OX458333.1"/>
</dbReference>
<organism evidence="7 8">
    <name type="scientific">Methylocaldum szegediense</name>
    <dbReference type="NCBI Taxonomy" id="73780"/>
    <lineage>
        <taxon>Bacteria</taxon>
        <taxon>Pseudomonadati</taxon>
        <taxon>Pseudomonadota</taxon>
        <taxon>Gammaproteobacteria</taxon>
        <taxon>Methylococcales</taxon>
        <taxon>Methylococcaceae</taxon>
        <taxon>Methylocaldum</taxon>
    </lineage>
</organism>
<feature type="domain" description="YqgF/RNase H-like" evidence="6">
    <location>
        <begin position="13"/>
        <end position="113"/>
    </location>
</feature>
<dbReference type="EC" id="3.1.-.-" evidence="5"/>
<dbReference type="SMART" id="SM00732">
    <property type="entry name" value="YqgFc"/>
    <property type="match status" value="1"/>
</dbReference>
<evidence type="ECO:0000256" key="3">
    <source>
        <dbReference type="ARBA" id="ARBA00022722"/>
    </source>
</evidence>
<comment type="function">
    <text evidence="5">Could be a nuclease involved in processing of the 5'-end of pre-16S rRNA.</text>
</comment>
<evidence type="ECO:0000313" key="7">
    <source>
        <dbReference type="EMBL" id="CAI8882104.1"/>
    </source>
</evidence>
<keyword evidence="4 5" id="KW-0378">Hydrolase</keyword>
<evidence type="ECO:0000256" key="5">
    <source>
        <dbReference type="HAMAP-Rule" id="MF_00651"/>
    </source>
</evidence>
<evidence type="ECO:0000256" key="1">
    <source>
        <dbReference type="ARBA" id="ARBA00022490"/>
    </source>
</evidence>
<dbReference type="Gene3D" id="3.30.420.140">
    <property type="entry name" value="YqgF/RNase H-like domain"/>
    <property type="match status" value="1"/>
</dbReference>
<evidence type="ECO:0000313" key="8">
    <source>
        <dbReference type="Proteomes" id="UP001162030"/>
    </source>
</evidence>
<dbReference type="CDD" id="cd16964">
    <property type="entry name" value="YqgF"/>
    <property type="match status" value="1"/>
</dbReference>
<proteinExistence type="inferred from homology"/>
<dbReference type="GO" id="GO:0016787">
    <property type="term" value="F:hydrolase activity"/>
    <property type="evidence" value="ECO:0007669"/>
    <property type="project" value="UniProtKB-KW"/>
</dbReference>
<reference evidence="7 8" key="1">
    <citation type="submission" date="2023-03" db="EMBL/GenBank/DDBJ databases">
        <authorList>
            <person name="Pearce D."/>
        </authorList>
    </citation>
    <scope>NUCLEOTIDE SEQUENCE [LARGE SCALE GENOMIC DNA]</scope>
    <source>
        <strain evidence="7">Msz</strain>
    </source>
</reference>
<accession>A0ABN8X532</accession>
<dbReference type="EMBL" id="OX458333">
    <property type="protein sequence ID" value="CAI8882104.1"/>
    <property type="molecule type" value="Genomic_DNA"/>
</dbReference>
<comment type="subcellular location">
    <subcellularLocation>
        <location evidence="5">Cytoplasm</location>
    </subcellularLocation>
</comment>
<sequence length="157" mass="18067">MDFDSTSRKTNESTYLGFDFGEKNIGVAVGQRVTGTATALETIRVTSKKALWDAVSRLVQTWRPSAFVVGLPYNPEGEENPIVEPIRRFCRQLESRYHLPVHTMDETLSTRESREIFYRRRSKRSTHFADVKDEIAAQLILQTWLAHTAEKDAQHVR</sequence>
<protein>
    <recommendedName>
        <fullName evidence="5">Putative pre-16S rRNA nuclease</fullName>
        <ecNumber evidence="5">3.1.-.-</ecNumber>
    </recommendedName>
</protein>
<dbReference type="InterPro" id="IPR005227">
    <property type="entry name" value="YqgF"/>
</dbReference>
<dbReference type="Proteomes" id="UP001162030">
    <property type="component" value="Chromosome"/>
</dbReference>
<comment type="similarity">
    <text evidence="5">Belongs to the YqgF HJR family.</text>
</comment>
<keyword evidence="2 5" id="KW-0690">Ribosome biogenesis</keyword>
<dbReference type="PANTHER" id="PTHR33317">
    <property type="entry name" value="POLYNUCLEOTIDYL TRANSFERASE, RIBONUCLEASE H-LIKE SUPERFAMILY PROTEIN"/>
    <property type="match status" value="1"/>
</dbReference>
<evidence type="ECO:0000259" key="6">
    <source>
        <dbReference type="SMART" id="SM00732"/>
    </source>
</evidence>